<gene>
    <name evidence="2" type="ORF">CQW23_18876</name>
</gene>
<protein>
    <recommendedName>
        <fullName evidence="4">Plastid-lipid-associated protein 8, chloroplastic</fullName>
    </recommendedName>
</protein>
<reference evidence="3" key="2">
    <citation type="journal article" date="2017" name="J. Anim. Genet.">
        <title>Multiple reference genome sequences of hot pepper reveal the massive evolution of plant disease resistance genes by retroduplication.</title>
        <authorList>
            <person name="Kim S."/>
            <person name="Park J."/>
            <person name="Yeom S.-I."/>
            <person name="Kim Y.-M."/>
            <person name="Seo E."/>
            <person name="Kim K.-T."/>
            <person name="Kim M.-S."/>
            <person name="Lee J.M."/>
            <person name="Cheong K."/>
            <person name="Shin H.-S."/>
            <person name="Kim S.-B."/>
            <person name="Han K."/>
            <person name="Lee J."/>
            <person name="Park M."/>
            <person name="Lee H.-A."/>
            <person name="Lee H.-Y."/>
            <person name="Lee Y."/>
            <person name="Oh S."/>
            <person name="Lee J.H."/>
            <person name="Choi E."/>
            <person name="Choi E."/>
            <person name="Lee S.E."/>
            <person name="Jeon J."/>
            <person name="Kim H."/>
            <person name="Choi G."/>
            <person name="Song H."/>
            <person name="Lee J."/>
            <person name="Lee S.-C."/>
            <person name="Kwon J.-K."/>
            <person name="Lee H.-Y."/>
            <person name="Koo N."/>
            <person name="Hong Y."/>
            <person name="Kim R.W."/>
            <person name="Kang W.-H."/>
            <person name="Huh J.H."/>
            <person name="Kang B.-C."/>
            <person name="Yang T.-J."/>
            <person name="Lee Y.-H."/>
            <person name="Bennetzen J.L."/>
            <person name="Choi D."/>
        </authorList>
    </citation>
    <scope>NUCLEOTIDE SEQUENCE [LARGE SCALE GENOMIC DNA]</scope>
    <source>
        <strain evidence="3">cv. PBC81</strain>
    </source>
</reference>
<comment type="caution">
    <text evidence="2">The sequence shown here is derived from an EMBL/GenBank/DDBJ whole genome shotgun (WGS) entry which is preliminary data.</text>
</comment>
<accession>A0A2G2W465</accession>
<feature type="region of interest" description="Disordered" evidence="1">
    <location>
        <begin position="424"/>
        <end position="469"/>
    </location>
</feature>
<reference evidence="2 3" key="1">
    <citation type="journal article" date="2017" name="Genome Biol.">
        <title>New reference genome sequences of hot pepper reveal the massive evolution of plant disease-resistance genes by retroduplication.</title>
        <authorList>
            <person name="Kim S."/>
            <person name="Park J."/>
            <person name="Yeom S.I."/>
            <person name="Kim Y.M."/>
            <person name="Seo E."/>
            <person name="Kim K.T."/>
            <person name="Kim M.S."/>
            <person name="Lee J.M."/>
            <person name="Cheong K."/>
            <person name="Shin H.S."/>
            <person name="Kim S.B."/>
            <person name="Han K."/>
            <person name="Lee J."/>
            <person name="Park M."/>
            <person name="Lee H.A."/>
            <person name="Lee H.Y."/>
            <person name="Lee Y."/>
            <person name="Oh S."/>
            <person name="Lee J.H."/>
            <person name="Choi E."/>
            <person name="Choi E."/>
            <person name="Lee S.E."/>
            <person name="Jeon J."/>
            <person name="Kim H."/>
            <person name="Choi G."/>
            <person name="Song H."/>
            <person name="Lee J."/>
            <person name="Lee S.C."/>
            <person name="Kwon J.K."/>
            <person name="Lee H.Y."/>
            <person name="Koo N."/>
            <person name="Hong Y."/>
            <person name="Kim R.W."/>
            <person name="Kang W.H."/>
            <person name="Huh J.H."/>
            <person name="Kang B.C."/>
            <person name="Yang T.J."/>
            <person name="Lee Y.H."/>
            <person name="Bennetzen J.L."/>
            <person name="Choi D."/>
        </authorList>
    </citation>
    <scope>NUCLEOTIDE SEQUENCE [LARGE SCALE GENOMIC DNA]</scope>
    <source>
        <strain evidence="3">cv. PBC81</strain>
    </source>
</reference>
<proteinExistence type="predicted"/>
<dbReference type="EMBL" id="MLFT02000008">
    <property type="protein sequence ID" value="PHT40022.1"/>
    <property type="molecule type" value="Genomic_DNA"/>
</dbReference>
<evidence type="ECO:0000313" key="2">
    <source>
        <dbReference type="EMBL" id="PHT40022.1"/>
    </source>
</evidence>
<feature type="compositionally biased region" description="Low complexity" evidence="1">
    <location>
        <begin position="431"/>
        <end position="448"/>
    </location>
</feature>
<evidence type="ECO:0000313" key="3">
    <source>
        <dbReference type="Proteomes" id="UP000224567"/>
    </source>
</evidence>
<sequence length="469" mass="51801">MATYVVAGAGIGATAFIGNPRRISAVSVQSSSQLALKFRRRTSKTFSPIYASVSASTAPVTKPNDLVATILSKVMQSDRGVLLAKDEHKSVAEVAQELQRFCVAEPVKCPLIFGEWDVVYCSNPTSPGGGYRSAFGRLFFKTNEMVQVVEAPDVVKNRVSFSLFGFLDGEVSLKGQLARTSTNSTGYLPPPTNNRYKGTLSTKARTYKKKSPNVCLCWELNLELSDAGKLNVLDEKWIQVVFEPPELKVGGLDFQYGGLQTQRGYLQCFENMVNFHDQTTPYSLLEIANDERYSPASVLTLKVHPPVIDAFLLHKGSPDMSLHLDKWSTKDKIDVLDFNKSPRFSQRFGFVQGLPGNFIKRPYDGTLKELAQLWNSCTHLSSSSTISIPPHPERPLTTNRYANWWYIGRTNLVGQNKIMLKVPLRPSEQGKSSTSSLVTSKTSPLSSKFSPSRGKLVKTGKGSGRPSLK</sequence>
<dbReference type="PANTHER" id="PTHR31906">
    <property type="entry name" value="PLASTID-LIPID-ASSOCIATED PROTEIN 4, CHLOROPLASTIC-RELATED"/>
    <property type="match status" value="1"/>
</dbReference>
<keyword evidence="3" id="KW-1185">Reference proteome</keyword>
<evidence type="ECO:0000256" key="1">
    <source>
        <dbReference type="SAM" id="MobiDB-lite"/>
    </source>
</evidence>
<evidence type="ECO:0008006" key="4">
    <source>
        <dbReference type="Google" id="ProtNLM"/>
    </source>
</evidence>
<dbReference type="OrthoDB" id="45035at2759"/>
<dbReference type="InterPro" id="IPR039633">
    <property type="entry name" value="PAP"/>
</dbReference>
<organism evidence="2 3">
    <name type="scientific">Capsicum baccatum</name>
    <name type="common">Peruvian pepper</name>
    <dbReference type="NCBI Taxonomy" id="33114"/>
    <lineage>
        <taxon>Eukaryota</taxon>
        <taxon>Viridiplantae</taxon>
        <taxon>Streptophyta</taxon>
        <taxon>Embryophyta</taxon>
        <taxon>Tracheophyta</taxon>
        <taxon>Spermatophyta</taxon>
        <taxon>Magnoliopsida</taxon>
        <taxon>eudicotyledons</taxon>
        <taxon>Gunneridae</taxon>
        <taxon>Pentapetalae</taxon>
        <taxon>asterids</taxon>
        <taxon>lamiids</taxon>
        <taxon>Solanales</taxon>
        <taxon>Solanaceae</taxon>
        <taxon>Solanoideae</taxon>
        <taxon>Capsiceae</taxon>
        <taxon>Capsicum</taxon>
    </lineage>
</organism>
<dbReference type="Proteomes" id="UP000224567">
    <property type="component" value="Unassembled WGS sequence"/>
</dbReference>
<name>A0A2G2W465_CAPBA</name>
<dbReference type="AlphaFoldDB" id="A0A2G2W465"/>
<dbReference type="STRING" id="33114.A0A2G2W465"/>